<accession>A0A2I0ACK6</accession>
<evidence type="ECO:0000313" key="3">
    <source>
        <dbReference type="Proteomes" id="UP000236161"/>
    </source>
</evidence>
<dbReference type="InterPro" id="IPR007052">
    <property type="entry name" value="CS_dom"/>
</dbReference>
<dbReference type="EC" id="2.7.1.71" evidence="2"/>
<keyword evidence="2" id="KW-0808">Transferase</keyword>
<keyword evidence="3" id="KW-1185">Reference proteome</keyword>
<dbReference type="AlphaFoldDB" id="A0A2I0ACK6"/>
<protein>
    <submittedName>
        <fullName evidence="2">Putative inactive shikimate kinase like 2, chloroplastic</fullName>
        <ecNumber evidence="2">2.7.1.71</ecNumber>
    </submittedName>
</protein>
<dbReference type="InterPro" id="IPR008978">
    <property type="entry name" value="HSP20-like_chaperone"/>
</dbReference>
<dbReference type="Gene3D" id="2.60.40.790">
    <property type="match status" value="1"/>
</dbReference>
<dbReference type="PROSITE" id="PS51203">
    <property type="entry name" value="CS"/>
    <property type="match status" value="1"/>
</dbReference>
<dbReference type="EMBL" id="KZ451999">
    <property type="protein sequence ID" value="PKA53245.1"/>
    <property type="molecule type" value="Genomic_DNA"/>
</dbReference>
<reference evidence="2 3" key="1">
    <citation type="journal article" date="2017" name="Nature">
        <title>The Apostasia genome and the evolution of orchids.</title>
        <authorList>
            <person name="Zhang G.Q."/>
            <person name="Liu K.W."/>
            <person name="Li Z."/>
            <person name="Lohaus R."/>
            <person name="Hsiao Y.Y."/>
            <person name="Niu S.C."/>
            <person name="Wang J.Y."/>
            <person name="Lin Y.C."/>
            <person name="Xu Q."/>
            <person name="Chen L.J."/>
            <person name="Yoshida K."/>
            <person name="Fujiwara S."/>
            <person name="Wang Z.W."/>
            <person name="Zhang Y.Q."/>
            <person name="Mitsuda N."/>
            <person name="Wang M."/>
            <person name="Liu G.H."/>
            <person name="Pecoraro L."/>
            <person name="Huang H.X."/>
            <person name="Xiao X.J."/>
            <person name="Lin M."/>
            <person name="Wu X.Y."/>
            <person name="Wu W.L."/>
            <person name="Chen Y.Y."/>
            <person name="Chang S.B."/>
            <person name="Sakamoto S."/>
            <person name="Ohme-Takagi M."/>
            <person name="Yagi M."/>
            <person name="Zeng S.J."/>
            <person name="Shen C.Y."/>
            <person name="Yeh C.M."/>
            <person name="Luo Y.B."/>
            <person name="Tsai W.C."/>
            <person name="Van de Peer Y."/>
            <person name="Liu Z.J."/>
        </authorList>
    </citation>
    <scope>NUCLEOTIDE SEQUENCE [LARGE SCALE GENOMIC DNA]</scope>
    <source>
        <strain evidence="3">cv. Shenzhen</strain>
        <tissue evidence="2">Stem</tissue>
    </source>
</reference>
<proteinExistence type="predicted"/>
<evidence type="ECO:0000313" key="2">
    <source>
        <dbReference type="EMBL" id="PKA53245.1"/>
    </source>
</evidence>
<name>A0A2I0ACK6_9ASPA</name>
<organism evidence="2 3">
    <name type="scientific">Apostasia shenzhenica</name>
    <dbReference type="NCBI Taxonomy" id="1088818"/>
    <lineage>
        <taxon>Eukaryota</taxon>
        <taxon>Viridiplantae</taxon>
        <taxon>Streptophyta</taxon>
        <taxon>Embryophyta</taxon>
        <taxon>Tracheophyta</taxon>
        <taxon>Spermatophyta</taxon>
        <taxon>Magnoliopsida</taxon>
        <taxon>Liliopsida</taxon>
        <taxon>Asparagales</taxon>
        <taxon>Orchidaceae</taxon>
        <taxon>Apostasioideae</taxon>
        <taxon>Apostasia</taxon>
    </lineage>
</organism>
<sequence length="383" mass="42127">MAAAICSALTISPPISSKTLRSSNFDIDYSNLWASFKRGRLPSRPHLSYTRTILPGGYASISGMHLSASLPKTRKYEFSDGGPEVELRLDTGDISVESSRDIFVDVDDSSLLIRVKESDTLLTLMQADCLFERIKPAETIWYMDEDQLVVNLMKFHTELKWPDLMESWESLRLGVPQILKGTSIYVIGESTEINEEVAKVLAAGLGYAGFTSSFQSGVAAEGCGVVVEAEALMLESLSSHVRAVVSTLGGLHGAASQHDKWRHLYSGFTVWISIARFADESAAREEAKRNLEDGSLAYTNSDVVVKLAGWDRNYVQDVAQGCLKALKLLILSEKQLTEFNEMKEAVISLLKRVDVLNPFSNAQCLNAGNGFSPYVELVKRPTG</sequence>
<feature type="domain" description="CS" evidence="1">
    <location>
        <begin position="71"/>
        <end position="172"/>
    </location>
</feature>
<dbReference type="PANTHER" id="PTHR21087">
    <property type="entry name" value="SHIKIMATE KINASE"/>
    <property type="match status" value="1"/>
</dbReference>
<gene>
    <name evidence="2" type="primary">SKL2</name>
    <name evidence="2" type="ORF">AXF42_Ash009975</name>
</gene>
<evidence type="ECO:0000259" key="1">
    <source>
        <dbReference type="PROSITE" id="PS51203"/>
    </source>
</evidence>
<dbReference type="SUPFAM" id="SSF49764">
    <property type="entry name" value="HSP20-like chaperones"/>
    <property type="match status" value="1"/>
</dbReference>
<dbReference type="STRING" id="1088818.A0A2I0ACK6"/>
<dbReference type="GO" id="GO:0005829">
    <property type="term" value="C:cytosol"/>
    <property type="evidence" value="ECO:0007669"/>
    <property type="project" value="TreeGrafter"/>
</dbReference>
<dbReference type="FunFam" id="2.60.40.790:FF:000050">
    <property type="entry name" value="Probable inactive shikimate kinase like 2, chloroplastic"/>
    <property type="match status" value="1"/>
</dbReference>
<keyword evidence="2" id="KW-0418">Kinase</keyword>
<dbReference type="PANTHER" id="PTHR21087:SF23">
    <property type="entry name" value="INACTIVE SHIKIMATE KINASE LIKE 2, CHLOROPLASTIC-RELATED"/>
    <property type="match status" value="1"/>
</dbReference>
<dbReference type="OrthoDB" id="515366at2759"/>
<dbReference type="GO" id="GO:0004765">
    <property type="term" value="F:shikimate kinase activity"/>
    <property type="evidence" value="ECO:0007669"/>
    <property type="project" value="UniProtKB-EC"/>
</dbReference>
<dbReference type="Proteomes" id="UP000236161">
    <property type="component" value="Unassembled WGS sequence"/>
</dbReference>